<dbReference type="Pfam" id="PF21294">
    <property type="entry name" value="Polysacc_lyase_14"/>
    <property type="match status" value="1"/>
</dbReference>
<dbReference type="Proteomes" id="UP000053558">
    <property type="component" value="Unassembled WGS sequence"/>
</dbReference>
<dbReference type="InterPro" id="IPR048958">
    <property type="entry name" value="Polysacc_lyase_14"/>
</dbReference>
<keyword evidence="2" id="KW-0456">Lyase</keyword>
<feature type="non-terminal residue" evidence="2">
    <location>
        <position position="1"/>
    </location>
</feature>
<dbReference type="EMBL" id="JH711589">
    <property type="protein sequence ID" value="EIW75373.1"/>
    <property type="molecule type" value="Genomic_DNA"/>
</dbReference>
<dbReference type="GeneID" id="19206849"/>
<reference evidence="3" key="1">
    <citation type="journal article" date="2012" name="Science">
        <title>The Paleozoic origin of enzymatic lignin decomposition reconstructed from 31 fungal genomes.</title>
        <authorList>
            <person name="Floudas D."/>
            <person name="Binder M."/>
            <person name="Riley R."/>
            <person name="Barry K."/>
            <person name="Blanchette R.A."/>
            <person name="Henrissat B."/>
            <person name="Martinez A.T."/>
            <person name="Otillar R."/>
            <person name="Spatafora J.W."/>
            <person name="Yadav J.S."/>
            <person name="Aerts A."/>
            <person name="Benoit I."/>
            <person name="Boyd A."/>
            <person name="Carlson A."/>
            <person name="Copeland A."/>
            <person name="Coutinho P.M."/>
            <person name="de Vries R.P."/>
            <person name="Ferreira P."/>
            <person name="Findley K."/>
            <person name="Foster B."/>
            <person name="Gaskell J."/>
            <person name="Glotzer D."/>
            <person name="Gorecki P."/>
            <person name="Heitman J."/>
            <person name="Hesse C."/>
            <person name="Hori C."/>
            <person name="Igarashi K."/>
            <person name="Jurgens J.A."/>
            <person name="Kallen N."/>
            <person name="Kersten P."/>
            <person name="Kohler A."/>
            <person name="Kuees U."/>
            <person name="Kumar T.K.A."/>
            <person name="Kuo A."/>
            <person name="LaButti K."/>
            <person name="Larrondo L.F."/>
            <person name="Lindquist E."/>
            <person name="Ling A."/>
            <person name="Lombard V."/>
            <person name="Lucas S."/>
            <person name="Lundell T."/>
            <person name="Martin R."/>
            <person name="McLaughlin D.J."/>
            <person name="Morgenstern I."/>
            <person name="Morin E."/>
            <person name="Murat C."/>
            <person name="Nagy L.G."/>
            <person name="Nolan M."/>
            <person name="Ohm R.A."/>
            <person name="Patyshakuliyeva A."/>
            <person name="Rokas A."/>
            <person name="Ruiz-Duenas F.J."/>
            <person name="Sabat G."/>
            <person name="Salamov A."/>
            <person name="Samejima M."/>
            <person name="Schmutz J."/>
            <person name="Slot J.C."/>
            <person name="St John F."/>
            <person name="Stenlid J."/>
            <person name="Sun H."/>
            <person name="Sun S."/>
            <person name="Syed K."/>
            <person name="Tsang A."/>
            <person name="Wiebenga A."/>
            <person name="Young D."/>
            <person name="Pisabarro A."/>
            <person name="Eastwood D.C."/>
            <person name="Martin F."/>
            <person name="Cullen D."/>
            <person name="Grigoriev I.V."/>
            <person name="Hibbett D.S."/>
        </authorList>
    </citation>
    <scope>NUCLEOTIDE SEQUENCE [LARGE SCALE GENOMIC DNA]</scope>
    <source>
        <strain evidence="3">RWD-64-598 SS2</strain>
    </source>
</reference>
<organism evidence="2 3">
    <name type="scientific">Coniophora puteana (strain RWD-64-598)</name>
    <name type="common">Brown rot fungus</name>
    <dbReference type="NCBI Taxonomy" id="741705"/>
    <lineage>
        <taxon>Eukaryota</taxon>
        <taxon>Fungi</taxon>
        <taxon>Dikarya</taxon>
        <taxon>Basidiomycota</taxon>
        <taxon>Agaricomycotina</taxon>
        <taxon>Agaricomycetes</taxon>
        <taxon>Agaricomycetidae</taxon>
        <taxon>Boletales</taxon>
        <taxon>Coniophorineae</taxon>
        <taxon>Coniophoraceae</taxon>
        <taxon>Coniophora</taxon>
    </lineage>
</organism>
<sequence>IVNPDYGVPIGCGTFIRPKARWVTVAERMRLSDIGQANDTSHSREVQLWVDGQLGINVDGLILRETADSRTKGIHFSTSFGG</sequence>
<dbReference type="PANTHER" id="PTHR40124">
    <property type="match status" value="1"/>
</dbReference>
<feature type="non-terminal residue" evidence="2">
    <location>
        <position position="82"/>
    </location>
</feature>
<dbReference type="AlphaFoldDB" id="A0A5M3M8J8"/>
<dbReference type="KEGG" id="cput:CONPUDRAFT_38821"/>
<dbReference type="RefSeq" id="XP_007774448.1">
    <property type="nucleotide sequence ID" value="XM_007776258.1"/>
</dbReference>
<protein>
    <submittedName>
        <fullName evidence="2">Polysaccharide lyase family 14 protein</fullName>
    </submittedName>
</protein>
<comment type="caution">
    <text evidence="2">The sequence shown here is derived from an EMBL/GenBank/DDBJ whole genome shotgun (WGS) entry which is preliminary data.</text>
</comment>
<dbReference type="Gene3D" id="2.60.120.200">
    <property type="match status" value="1"/>
</dbReference>
<evidence type="ECO:0000259" key="1">
    <source>
        <dbReference type="Pfam" id="PF21294"/>
    </source>
</evidence>
<feature type="domain" description="Polysaccharide lyase 14" evidence="1">
    <location>
        <begin position="2"/>
        <end position="82"/>
    </location>
</feature>
<evidence type="ECO:0000313" key="3">
    <source>
        <dbReference type="Proteomes" id="UP000053558"/>
    </source>
</evidence>
<evidence type="ECO:0000313" key="2">
    <source>
        <dbReference type="EMBL" id="EIW75373.1"/>
    </source>
</evidence>
<dbReference type="OrthoDB" id="3009479at2759"/>
<dbReference type="PANTHER" id="PTHR40124:SF1">
    <property type="entry name" value="DISAGGREGATASE RELATED REPEAT PROTEIN"/>
    <property type="match status" value="1"/>
</dbReference>
<dbReference type="GO" id="GO:0016829">
    <property type="term" value="F:lyase activity"/>
    <property type="evidence" value="ECO:0007669"/>
    <property type="project" value="UniProtKB-KW"/>
</dbReference>
<gene>
    <name evidence="2" type="ORF">CONPUDRAFT_38821</name>
</gene>
<keyword evidence="3" id="KW-1185">Reference proteome</keyword>
<proteinExistence type="predicted"/>
<name>A0A5M3M8J8_CONPW</name>
<accession>A0A5M3M8J8</accession>
<dbReference type="OMA" id="IRPKARW"/>